<evidence type="ECO:0000313" key="3">
    <source>
        <dbReference type="EMBL" id="QYX34016.1"/>
    </source>
</evidence>
<dbReference type="InterPro" id="IPR003477">
    <property type="entry name" value="PemK-like"/>
</dbReference>
<evidence type="ECO:0000256" key="2">
    <source>
        <dbReference type="ARBA" id="ARBA00022649"/>
    </source>
</evidence>
<evidence type="ECO:0000256" key="1">
    <source>
        <dbReference type="ARBA" id="ARBA00007521"/>
    </source>
</evidence>
<dbReference type="Proteomes" id="UP000826540">
    <property type="component" value="Chromosome"/>
</dbReference>
<name>A0ABX8X5N1_9CYAN</name>
<dbReference type="EMBL" id="CP080598">
    <property type="protein sequence ID" value="QYX34016.1"/>
    <property type="molecule type" value="Genomic_DNA"/>
</dbReference>
<accession>A0ABX8X5N1</accession>
<sequence>MAMLVNIFDIFLVNLNPTIGSEIQKTYPCLIISPKEMQYSSVKEKEGSG</sequence>
<keyword evidence="2" id="KW-1277">Toxin-antitoxin system</keyword>
<protein>
    <submittedName>
        <fullName evidence="3">Type II toxin-antitoxin system PemK/MazF family toxin</fullName>
    </submittedName>
</protein>
<evidence type="ECO:0000313" key="4">
    <source>
        <dbReference type="Proteomes" id="UP000826540"/>
    </source>
</evidence>
<proteinExistence type="inferred from homology"/>
<comment type="similarity">
    <text evidence="1">Belongs to the PemK/MazF family.</text>
</comment>
<organism evidence="3 4">
    <name type="scientific">Sphaerospermopsis torques-reginae ITEP-024</name>
    <dbReference type="NCBI Taxonomy" id="984208"/>
    <lineage>
        <taxon>Bacteria</taxon>
        <taxon>Bacillati</taxon>
        <taxon>Cyanobacteriota</taxon>
        <taxon>Cyanophyceae</taxon>
        <taxon>Nostocales</taxon>
        <taxon>Aphanizomenonaceae</taxon>
        <taxon>Sphaerospermopsis</taxon>
        <taxon>Sphaerospermopsis torques-reginae</taxon>
    </lineage>
</organism>
<dbReference type="Pfam" id="PF02452">
    <property type="entry name" value="PemK_toxin"/>
    <property type="match status" value="1"/>
</dbReference>
<gene>
    <name evidence="3" type="ORF">K2F26_00195</name>
</gene>
<keyword evidence="4" id="KW-1185">Reference proteome</keyword>
<dbReference type="InterPro" id="IPR011067">
    <property type="entry name" value="Plasmid_toxin/cell-grow_inhib"/>
</dbReference>
<reference evidence="3 4" key="1">
    <citation type="journal article" date="2022" name="J. Am. Chem. Soc.">
        <title>Biosynthesis of Guanitoxin Enables Global Environmental Detection in Freshwater Cyanobacteria.</title>
        <authorList>
            <person name="Lima S.T."/>
            <person name="Fallon T.R."/>
            <person name="Cordoza J.L."/>
            <person name="Chekan J.R."/>
            <person name="Delbaje E."/>
            <person name="Hopiavuori A.R."/>
            <person name="Alvarenga D.O."/>
            <person name="Wood S.M."/>
            <person name="Luhavaya H."/>
            <person name="Baumgartner J.T."/>
            <person name="Dorr F.A."/>
            <person name="Etchegaray A."/>
            <person name="Pinto E."/>
            <person name="McKinnie S.M.K."/>
            <person name="Fiore M.F."/>
            <person name="Moore B.S."/>
        </authorList>
    </citation>
    <scope>NUCLEOTIDE SEQUENCE [LARGE SCALE GENOMIC DNA]</scope>
    <source>
        <strain evidence="3 4">ITEP-024</strain>
    </source>
</reference>
<dbReference type="Gene3D" id="2.30.30.110">
    <property type="match status" value="1"/>
</dbReference>
<dbReference type="SUPFAM" id="SSF50118">
    <property type="entry name" value="Cell growth inhibitor/plasmid maintenance toxic component"/>
    <property type="match status" value="1"/>
</dbReference>